<comment type="caution">
    <text evidence="2">The sequence shown here is derived from an EMBL/GenBank/DDBJ whole genome shotgun (WGS) entry which is preliminary data.</text>
</comment>
<evidence type="ECO:0000313" key="2">
    <source>
        <dbReference type="EMBL" id="MBO8469813.1"/>
    </source>
</evidence>
<dbReference type="Pfam" id="PF13614">
    <property type="entry name" value="AAA_31"/>
    <property type="match status" value="1"/>
</dbReference>
<protein>
    <submittedName>
        <fullName evidence="2">ParA family protein</fullName>
    </submittedName>
</protein>
<reference evidence="2" key="2">
    <citation type="journal article" date="2021" name="PeerJ">
        <title>Extensive microbial diversity within the chicken gut microbiome revealed by metagenomics and culture.</title>
        <authorList>
            <person name="Gilroy R."/>
            <person name="Ravi A."/>
            <person name="Getino M."/>
            <person name="Pursley I."/>
            <person name="Horton D.L."/>
            <person name="Alikhan N.F."/>
            <person name="Baker D."/>
            <person name="Gharbi K."/>
            <person name="Hall N."/>
            <person name="Watson M."/>
            <person name="Adriaenssens E.M."/>
            <person name="Foster-Nyarko E."/>
            <person name="Jarju S."/>
            <person name="Secka A."/>
            <person name="Antonio M."/>
            <person name="Oren A."/>
            <person name="Chaudhuri R.R."/>
            <person name="La Ragione R."/>
            <person name="Hildebrand F."/>
            <person name="Pallen M.J."/>
        </authorList>
    </citation>
    <scope>NUCLEOTIDE SEQUENCE</scope>
    <source>
        <strain evidence="2">14700</strain>
    </source>
</reference>
<dbReference type="AlphaFoldDB" id="A0A9D9IDK9"/>
<dbReference type="EMBL" id="JADIMF010000143">
    <property type="protein sequence ID" value="MBO8469813.1"/>
    <property type="molecule type" value="Genomic_DNA"/>
</dbReference>
<dbReference type="InterPro" id="IPR050678">
    <property type="entry name" value="DNA_Partitioning_ATPase"/>
</dbReference>
<dbReference type="PANTHER" id="PTHR13696">
    <property type="entry name" value="P-LOOP CONTAINING NUCLEOSIDE TRIPHOSPHATE HYDROLASE"/>
    <property type="match status" value="1"/>
</dbReference>
<evidence type="ECO:0000313" key="3">
    <source>
        <dbReference type="Proteomes" id="UP000810292"/>
    </source>
</evidence>
<reference evidence="2" key="1">
    <citation type="submission" date="2020-10" db="EMBL/GenBank/DDBJ databases">
        <authorList>
            <person name="Gilroy R."/>
        </authorList>
    </citation>
    <scope>NUCLEOTIDE SEQUENCE</scope>
    <source>
        <strain evidence="2">14700</strain>
    </source>
</reference>
<dbReference type="FunFam" id="3.40.50.300:FF:000285">
    <property type="entry name" value="Sporulation initiation inhibitor Soj"/>
    <property type="match status" value="1"/>
</dbReference>
<dbReference type="SUPFAM" id="SSF52540">
    <property type="entry name" value="P-loop containing nucleoside triphosphate hydrolases"/>
    <property type="match status" value="1"/>
</dbReference>
<dbReference type="CDD" id="cd02042">
    <property type="entry name" value="ParAB_family"/>
    <property type="match status" value="1"/>
</dbReference>
<feature type="domain" description="AAA" evidence="1">
    <location>
        <begin position="1"/>
        <end position="173"/>
    </location>
</feature>
<dbReference type="InterPro" id="IPR025669">
    <property type="entry name" value="AAA_dom"/>
</dbReference>
<accession>A0A9D9IDK9</accession>
<dbReference type="InterPro" id="IPR027417">
    <property type="entry name" value="P-loop_NTPase"/>
</dbReference>
<name>A0A9D9IDK9_9SPIO</name>
<dbReference type="PANTHER" id="PTHR13696:SF99">
    <property type="entry name" value="COBYRINIC ACID AC-DIAMIDE SYNTHASE"/>
    <property type="match status" value="1"/>
</dbReference>
<gene>
    <name evidence="2" type="ORF">IAA72_08525</name>
</gene>
<dbReference type="Gene3D" id="3.40.50.300">
    <property type="entry name" value="P-loop containing nucleotide triphosphate hydrolases"/>
    <property type="match status" value="1"/>
</dbReference>
<dbReference type="Proteomes" id="UP000810292">
    <property type="component" value="Unassembled WGS sequence"/>
</dbReference>
<organism evidence="2 3">
    <name type="scientific">Candidatus Ornithospirochaeta stercoravium</name>
    <dbReference type="NCBI Taxonomy" id="2840897"/>
    <lineage>
        <taxon>Bacteria</taxon>
        <taxon>Pseudomonadati</taxon>
        <taxon>Spirochaetota</taxon>
        <taxon>Spirochaetia</taxon>
        <taxon>Spirochaetales</taxon>
        <taxon>Spirochaetaceae</taxon>
        <taxon>Spirochaetaceae incertae sedis</taxon>
        <taxon>Candidatus Ornithospirochaeta</taxon>
    </lineage>
</organism>
<proteinExistence type="predicted"/>
<evidence type="ECO:0000259" key="1">
    <source>
        <dbReference type="Pfam" id="PF13614"/>
    </source>
</evidence>
<sequence>MKIIMVANQKGGVGKTTTASALGLGLKKKGFRVLLVDTDPQGNLTASLGINPDSAKGLSELLYDDAGISECISSTFAGDLIPCSIMLADADRRLTQPYAYSLLGDKLQTVSGNYDFCIIDAPPSLGILSLNGFNAADYLIVPVNASAFSLQGLSSLFEIVSVVKDKGKHDIRILGILLTRYNGKTNLSKEVLSVLEATAAEAGTKIFDAKIRQGIAVEMAQAKRTDLYEFRNGSKPADDYRKLTEEVLGLIN</sequence>